<accession>A0AAD6J0L0</accession>
<dbReference type="PROSITE" id="PS51459">
    <property type="entry name" value="FIDO"/>
    <property type="match status" value="1"/>
</dbReference>
<feature type="domain" description="Fido" evidence="4">
    <location>
        <begin position="163"/>
        <end position="315"/>
    </location>
</feature>
<dbReference type="Proteomes" id="UP001221413">
    <property type="component" value="Unassembled WGS sequence"/>
</dbReference>
<dbReference type="InterPro" id="IPR040198">
    <property type="entry name" value="Fido_containing"/>
</dbReference>
<keyword evidence="2" id="KW-0547">Nucleotide-binding</keyword>
<sequence>MSPTYTGKSLWALFEGANPEKKTAHNVEINEIKTQPDLYRIPPWCSIQKGELSDISRSLQENSKALQVLRNEATEKAFEEQFTQFIFSSNAIENAGLEYSETQRIIRKMLADDKFMVNGVLNWDWLDQNSPFSTKDRIARREVIQHVRAFMFLKHALNDSGALTKKTLLKCHNLLTDCIPSEQGLQGYQGKYRTCEMSVGAPLRLREGGEHKPMEPERVEEKMSEWLCEYNEFLQRCQDPVAGASYLKIRFLDIHPFLDGNGRMSRILFNTLIAKYYPHTLVIFGETLKDQTKYIKSVRESIRRRAPGIFAFLALRQAAASSLQRVAMLTDEEKSTISQRGSIENLKKLRDC</sequence>
<evidence type="ECO:0000313" key="5">
    <source>
        <dbReference type="EMBL" id="KAJ6261409.1"/>
    </source>
</evidence>
<dbReference type="Pfam" id="PF02661">
    <property type="entry name" value="Fic"/>
    <property type="match status" value="1"/>
</dbReference>
<dbReference type="GO" id="GO:0005524">
    <property type="term" value="F:ATP binding"/>
    <property type="evidence" value="ECO:0007669"/>
    <property type="project" value="UniProtKB-KW"/>
</dbReference>
<keyword evidence="2" id="KW-0067">ATP-binding</keyword>
<proteinExistence type="predicted"/>
<dbReference type="SUPFAM" id="SSF140931">
    <property type="entry name" value="Fic-like"/>
    <property type="match status" value="1"/>
</dbReference>
<evidence type="ECO:0000313" key="6">
    <source>
        <dbReference type="Proteomes" id="UP001221413"/>
    </source>
</evidence>
<dbReference type="PANTHER" id="PTHR13504">
    <property type="entry name" value="FIDO DOMAIN-CONTAINING PROTEIN DDB_G0283145"/>
    <property type="match status" value="1"/>
</dbReference>
<evidence type="ECO:0000256" key="3">
    <source>
        <dbReference type="PIRSR" id="PIRSR640198-3"/>
    </source>
</evidence>
<name>A0AAD6J0L0_DREDA</name>
<protein>
    <recommendedName>
        <fullName evidence="4">Fido domain-containing protein</fullName>
    </recommendedName>
</protein>
<dbReference type="InterPro" id="IPR036597">
    <property type="entry name" value="Fido-like_dom_sf"/>
</dbReference>
<evidence type="ECO:0000256" key="1">
    <source>
        <dbReference type="PIRSR" id="PIRSR640198-1"/>
    </source>
</evidence>
<evidence type="ECO:0000259" key="4">
    <source>
        <dbReference type="PROSITE" id="PS51459"/>
    </source>
</evidence>
<reference evidence="5" key="1">
    <citation type="submission" date="2023-01" db="EMBL/GenBank/DDBJ databases">
        <title>The chitinases involved in constricting ring structure development in the nematode-trapping fungus Drechslerella dactyloides.</title>
        <authorList>
            <person name="Wang R."/>
            <person name="Zhang L."/>
            <person name="Tang P."/>
            <person name="Li S."/>
            <person name="Liang L."/>
        </authorList>
    </citation>
    <scope>NUCLEOTIDE SEQUENCE</scope>
    <source>
        <strain evidence="5">YMF1.00031</strain>
    </source>
</reference>
<comment type="caution">
    <text evidence="5">The sequence shown here is derived from an EMBL/GenBank/DDBJ whole genome shotgun (WGS) entry which is preliminary data.</text>
</comment>
<dbReference type="Gene3D" id="1.10.3290.10">
    <property type="entry name" value="Fido-like domain"/>
    <property type="match status" value="1"/>
</dbReference>
<dbReference type="EMBL" id="JAQGDS010000004">
    <property type="protein sequence ID" value="KAJ6261409.1"/>
    <property type="molecule type" value="Genomic_DNA"/>
</dbReference>
<feature type="site" description="Important for autoinhibition of adenylyltransferase activity" evidence="3">
    <location>
        <position position="93"/>
    </location>
</feature>
<dbReference type="AlphaFoldDB" id="A0AAD6J0L0"/>
<feature type="binding site" evidence="2">
    <location>
        <begin position="199"/>
        <end position="211"/>
    </location>
    <ligand>
        <name>ATP</name>
        <dbReference type="ChEBI" id="CHEBI:30616"/>
    </ligand>
</feature>
<keyword evidence="6" id="KW-1185">Reference proteome</keyword>
<evidence type="ECO:0000256" key="2">
    <source>
        <dbReference type="PIRSR" id="PIRSR640198-2"/>
    </source>
</evidence>
<dbReference type="InterPro" id="IPR003812">
    <property type="entry name" value="Fido"/>
</dbReference>
<feature type="binding site" evidence="2">
    <location>
        <begin position="259"/>
        <end position="266"/>
    </location>
    <ligand>
        <name>ATP</name>
        <dbReference type="ChEBI" id="CHEBI:30616"/>
    </ligand>
</feature>
<feature type="active site" evidence="1">
    <location>
        <position position="255"/>
    </location>
</feature>
<dbReference type="PANTHER" id="PTHR13504:SF38">
    <property type="entry name" value="FIDO DOMAIN-CONTAINING PROTEIN"/>
    <property type="match status" value="1"/>
</dbReference>
<organism evidence="5 6">
    <name type="scientific">Drechslerella dactyloides</name>
    <name type="common">Nematode-trapping fungus</name>
    <name type="synonym">Arthrobotrys dactyloides</name>
    <dbReference type="NCBI Taxonomy" id="74499"/>
    <lineage>
        <taxon>Eukaryota</taxon>
        <taxon>Fungi</taxon>
        <taxon>Dikarya</taxon>
        <taxon>Ascomycota</taxon>
        <taxon>Pezizomycotina</taxon>
        <taxon>Orbiliomycetes</taxon>
        <taxon>Orbiliales</taxon>
        <taxon>Orbiliaceae</taxon>
        <taxon>Drechslerella</taxon>
    </lineage>
</organism>
<gene>
    <name evidence="5" type="ORF">Dda_4079</name>
</gene>